<name>A0A0F9S3T4_9ZZZZ</name>
<dbReference type="GO" id="GO:0030313">
    <property type="term" value="C:cell envelope"/>
    <property type="evidence" value="ECO:0007669"/>
    <property type="project" value="UniProtKB-SubCell"/>
</dbReference>
<dbReference type="GO" id="GO:0016020">
    <property type="term" value="C:membrane"/>
    <property type="evidence" value="ECO:0007669"/>
    <property type="project" value="InterPro"/>
</dbReference>
<protein>
    <recommendedName>
        <fullName evidence="5">Cytochrome oxidase subunit II copper A binding domain-containing protein</fullName>
    </recommendedName>
</protein>
<dbReference type="PANTHER" id="PTHR42838">
    <property type="entry name" value="CYTOCHROME C OXIDASE SUBUNIT II"/>
    <property type="match status" value="1"/>
</dbReference>
<evidence type="ECO:0000256" key="1">
    <source>
        <dbReference type="ARBA" id="ARBA00004196"/>
    </source>
</evidence>
<dbReference type="AlphaFoldDB" id="A0A0F9S3T4"/>
<dbReference type="GO" id="GO:0004129">
    <property type="term" value="F:cytochrome-c oxidase activity"/>
    <property type="evidence" value="ECO:0007669"/>
    <property type="project" value="InterPro"/>
</dbReference>
<feature type="transmembrane region" description="Helical" evidence="4">
    <location>
        <begin position="21"/>
        <end position="44"/>
    </location>
</feature>
<dbReference type="PANTHER" id="PTHR42838:SF2">
    <property type="entry name" value="NITROUS-OXIDE REDUCTASE"/>
    <property type="match status" value="1"/>
</dbReference>
<evidence type="ECO:0000259" key="5">
    <source>
        <dbReference type="PROSITE" id="PS50857"/>
    </source>
</evidence>
<keyword evidence="4" id="KW-0812">Transmembrane</keyword>
<organism evidence="6">
    <name type="scientific">marine sediment metagenome</name>
    <dbReference type="NCBI Taxonomy" id="412755"/>
    <lineage>
        <taxon>unclassified sequences</taxon>
        <taxon>metagenomes</taxon>
        <taxon>ecological metagenomes</taxon>
    </lineage>
</organism>
<keyword evidence="3" id="KW-0186">Copper</keyword>
<dbReference type="CDD" id="cd13917">
    <property type="entry name" value="CuRO_HCO_II_like_4"/>
    <property type="match status" value="1"/>
</dbReference>
<evidence type="ECO:0000313" key="6">
    <source>
        <dbReference type="EMBL" id="KKN61729.1"/>
    </source>
</evidence>
<evidence type="ECO:0000256" key="2">
    <source>
        <dbReference type="ARBA" id="ARBA00022723"/>
    </source>
</evidence>
<comment type="caution">
    <text evidence="6">The sequence shown here is derived from an EMBL/GenBank/DDBJ whole genome shotgun (WGS) entry which is preliminary data.</text>
</comment>
<accession>A0A0F9S3T4</accession>
<keyword evidence="2" id="KW-0479">Metal-binding</keyword>
<dbReference type="InterPro" id="IPR008972">
    <property type="entry name" value="Cupredoxin"/>
</dbReference>
<dbReference type="SUPFAM" id="SSF49503">
    <property type="entry name" value="Cupredoxins"/>
    <property type="match status" value="1"/>
</dbReference>
<dbReference type="GO" id="GO:0005507">
    <property type="term" value="F:copper ion binding"/>
    <property type="evidence" value="ECO:0007669"/>
    <property type="project" value="InterPro"/>
</dbReference>
<reference evidence="6" key="1">
    <citation type="journal article" date="2015" name="Nature">
        <title>Complex archaea that bridge the gap between prokaryotes and eukaryotes.</title>
        <authorList>
            <person name="Spang A."/>
            <person name="Saw J.H."/>
            <person name="Jorgensen S.L."/>
            <person name="Zaremba-Niedzwiedzka K."/>
            <person name="Martijn J."/>
            <person name="Lind A.E."/>
            <person name="van Eijk R."/>
            <person name="Schleper C."/>
            <person name="Guy L."/>
            <person name="Ettema T.J."/>
        </authorList>
    </citation>
    <scope>NUCLEOTIDE SEQUENCE</scope>
</reference>
<dbReference type="PROSITE" id="PS50857">
    <property type="entry name" value="COX2_CUA"/>
    <property type="match status" value="1"/>
</dbReference>
<comment type="subcellular location">
    <subcellularLocation>
        <location evidence="1">Cell envelope</location>
    </subcellularLocation>
</comment>
<keyword evidence="4" id="KW-1133">Transmembrane helix</keyword>
<dbReference type="Gene3D" id="2.60.40.420">
    <property type="entry name" value="Cupredoxins - blue copper proteins"/>
    <property type="match status" value="1"/>
</dbReference>
<feature type="domain" description="Cytochrome oxidase subunit II copper A binding" evidence="5">
    <location>
        <begin position="86"/>
        <end position="177"/>
    </location>
</feature>
<gene>
    <name evidence="6" type="ORF">LCGC14_0518880</name>
</gene>
<dbReference type="InterPro" id="IPR002429">
    <property type="entry name" value="CcO_II-like_C"/>
</dbReference>
<sequence>MAITPPQNRIWWNEPIHKIELSWIVIAFLWGLFMFFFMIAWHFIGDQNLANETYRINPDKYVEKVEAFAEQWQVGEEEGVPVVRPPAGEEVYLLARLWEWWPILELKKDQSYRIHMSSADWQHGFSLQPTNINIQVQPGYEHVITLTPTEAGEFGIVCNEYCGIGHHQMTGRIRVTE</sequence>
<dbReference type="InterPro" id="IPR051403">
    <property type="entry name" value="NosZ/Cyto_c_oxidase_sub2"/>
</dbReference>
<evidence type="ECO:0000256" key="4">
    <source>
        <dbReference type="SAM" id="Phobius"/>
    </source>
</evidence>
<dbReference type="EMBL" id="LAZR01000648">
    <property type="protein sequence ID" value="KKN61729.1"/>
    <property type="molecule type" value="Genomic_DNA"/>
</dbReference>
<evidence type="ECO:0000256" key="3">
    <source>
        <dbReference type="ARBA" id="ARBA00023008"/>
    </source>
</evidence>
<keyword evidence="4" id="KW-0472">Membrane</keyword>
<proteinExistence type="predicted"/>